<dbReference type="Proteomes" id="UP000295511">
    <property type="component" value="Unassembled WGS sequence"/>
</dbReference>
<dbReference type="Pfam" id="PF00440">
    <property type="entry name" value="TetR_N"/>
    <property type="match status" value="1"/>
</dbReference>
<feature type="compositionally biased region" description="Gly residues" evidence="5">
    <location>
        <begin position="1"/>
        <end position="11"/>
    </location>
</feature>
<dbReference type="InterPro" id="IPR001647">
    <property type="entry name" value="HTH_TetR"/>
</dbReference>
<proteinExistence type="predicted"/>
<dbReference type="InterPro" id="IPR036271">
    <property type="entry name" value="Tet_transcr_reg_TetR-rel_C_sf"/>
</dbReference>
<evidence type="ECO:0000259" key="6">
    <source>
        <dbReference type="PROSITE" id="PS50977"/>
    </source>
</evidence>
<evidence type="ECO:0000256" key="1">
    <source>
        <dbReference type="ARBA" id="ARBA00023015"/>
    </source>
</evidence>
<organism evidence="7 8">
    <name type="scientific">Arthrobacter terricola</name>
    <dbReference type="NCBI Taxonomy" id="2547396"/>
    <lineage>
        <taxon>Bacteria</taxon>
        <taxon>Bacillati</taxon>
        <taxon>Actinomycetota</taxon>
        <taxon>Actinomycetes</taxon>
        <taxon>Micrococcales</taxon>
        <taxon>Micrococcaceae</taxon>
        <taxon>Arthrobacter</taxon>
    </lineage>
</organism>
<dbReference type="Pfam" id="PF16859">
    <property type="entry name" value="TetR_C_11"/>
    <property type="match status" value="1"/>
</dbReference>
<name>A0A4R5KBQ1_9MICC</name>
<reference evidence="7 8" key="1">
    <citation type="submission" date="2019-03" db="EMBL/GenBank/DDBJ databases">
        <title>Whole genome sequence of Arthrobacter sp JH1-1.</title>
        <authorList>
            <person name="Trinh H.N."/>
        </authorList>
    </citation>
    <scope>NUCLEOTIDE SEQUENCE [LARGE SCALE GENOMIC DNA]</scope>
    <source>
        <strain evidence="7 8">JH1-1</strain>
    </source>
</reference>
<feature type="domain" description="HTH tetR-type" evidence="6">
    <location>
        <begin position="23"/>
        <end position="83"/>
    </location>
</feature>
<dbReference type="GO" id="GO:0000976">
    <property type="term" value="F:transcription cis-regulatory region binding"/>
    <property type="evidence" value="ECO:0007669"/>
    <property type="project" value="TreeGrafter"/>
</dbReference>
<gene>
    <name evidence="7" type="ORF">E1809_17355</name>
</gene>
<dbReference type="PRINTS" id="PR00455">
    <property type="entry name" value="HTHTETR"/>
</dbReference>
<evidence type="ECO:0000256" key="3">
    <source>
        <dbReference type="ARBA" id="ARBA00023163"/>
    </source>
</evidence>
<dbReference type="InterPro" id="IPR011075">
    <property type="entry name" value="TetR_C"/>
</dbReference>
<dbReference type="OrthoDB" id="9796019at2"/>
<dbReference type="PANTHER" id="PTHR30055">
    <property type="entry name" value="HTH-TYPE TRANSCRIPTIONAL REGULATOR RUTR"/>
    <property type="match status" value="1"/>
</dbReference>
<feature type="DNA-binding region" description="H-T-H motif" evidence="4">
    <location>
        <begin position="46"/>
        <end position="65"/>
    </location>
</feature>
<sequence length="208" mass="22661">MALDAGDGGTAGSTVSGHQKRRARTERVVLDTTRELLADSGFSSLTVERVAERSGVAKSTIYRRYRSRNDLAMAVLLDMLGDVSTLPYVKDTQAELTRLVGRTVELMSGTLLGRIMQGLVSEVAVDVELAGTYRATVVGKRVREVTALVERGVERGELRDGLDPELVTDLLLGPIYYRLFLSGEPLDEAFGRQLVASLYPAFAKKPEA</sequence>
<evidence type="ECO:0000313" key="7">
    <source>
        <dbReference type="EMBL" id="TDF92633.1"/>
    </source>
</evidence>
<dbReference type="InterPro" id="IPR050109">
    <property type="entry name" value="HTH-type_TetR-like_transc_reg"/>
</dbReference>
<dbReference type="AlphaFoldDB" id="A0A4R5KBQ1"/>
<feature type="region of interest" description="Disordered" evidence="5">
    <location>
        <begin position="1"/>
        <end position="25"/>
    </location>
</feature>
<comment type="caution">
    <text evidence="7">The sequence shown here is derived from an EMBL/GenBank/DDBJ whole genome shotgun (WGS) entry which is preliminary data.</text>
</comment>
<dbReference type="Gene3D" id="1.10.10.60">
    <property type="entry name" value="Homeodomain-like"/>
    <property type="match status" value="1"/>
</dbReference>
<evidence type="ECO:0000256" key="4">
    <source>
        <dbReference type="PROSITE-ProRule" id="PRU00335"/>
    </source>
</evidence>
<dbReference type="Gene3D" id="1.10.357.10">
    <property type="entry name" value="Tetracycline Repressor, domain 2"/>
    <property type="match status" value="1"/>
</dbReference>
<protein>
    <submittedName>
        <fullName evidence="7">TetR/AcrR family transcriptional regulator</fullName>
    </submittedName>
</protein>
<keyword evidence="2 4" id="KW-0238">DNA-binding</keyword>
<evidence type="ECO:0000256" key="5">
    <source>
        <dbReference type="SAM" id="MobiDB-lite"/>
    </source>
</evidence>
<dbReference type="GO" id="GO:0003700">
    <property type="term" value="F:DNA-binding transcription factor activity"/>
    <property type="evidence" value="ECO:0007669"/>
    <property type="project" value="TreeGrafter"/>
</dbReference>
<keyword evidence="1" id="KW-0805">Transcription regulation</keyword>
<dbReference type="SUPFAM" id="SSF46689">
    <property type="entry name" value="Homeodomain-like"/>
    <property type="match status" value="1"/>
</dbReference>
<dbReference type="RefSeq" id="WP_133205501.1">
    <property type="nucleotide sequence ID" value="NZ_SMRU01000022.1"/>
</dbReference>
<accession>A0A4R5KBQ1</accession>
<keyword evidence="8" id="KW-1185">Reference proteome</keyword>
<dbReference type="PANTHER" id="PTHR30055:SF148">
    <property type="entry name" value="TETR-FAMILY TRANSCRIPTIONAL REGULATOR"/>
    <property type="match status" value="1"/>
</dbReference>
<evidence type="ECO:0000313" key="8">
    <source>
        <dbReference type="Proteomes" id="UP000295511"/>
    </source>
</evidence>
<dbReference type="EMBL" id="SMRU01000022">
    <property type="protein sequence ID" value="TDF92633.1"/>
    <property type="molecule type" value="Genomic_DNA"/>
</dbReference>
<keyword evidence="3" id="KW-0804">Transcription</keyword>
<dbReference type="SUPFAM" id="SSF48498">
    <property type="entry name" value="Tetracyclin repressor-like, C-terminal domain"/>
    <property type="match status" value="1"/>
</dbReference>
<dbReference type="InterPro" id="IPR009057">
    <property type="entry name" value="Homeodomain-like_sf"/>
</dbReference>
<evidence type="ECO:0000256" key="2">
    <source>
        <dbReference type="ARBA" id="ARBA00023125"/>
    </source>
</evidence>
<dbReference type="PROSITE" id="PS50977">
    <property type="entry name" value="HTH_TETR_2"/>
    <property type="match status" value="1"/>
</dbReference>